<organism evidence="1 2">
    <name type="scientific">Gossypium harknessii</name>
    <dbReference type="NCBI Taxonomy" id="34285"/>
    <lineage>
        <taxon>Eukaryota</taxon>
        <taxon>Viridiplantae</taxon>
        <taxon>Streptophyta</taxon>
        <taxon>Embryophyta</taxon>
        <taxon>Tracheophyta</taxon>
        <taxon>Spermatophyta</taxon>
        <taxon>Magnoliopsida</taxon>
        <taxon>eudicotyledons</taxon>
        <taxon>Gunneridae</taxon>
        <taxon>Pentapetalae</taxon>
        <taxon>rosids</taxon>
        <taxon>malvids</taxon>
        <taxon>Malvales</taxon>
        <taxon>Malvaceae</taxon>
        <taxon>Malvoideae</taxon>
        <taxon>Gossypium</taxon>
    </lineage>
</organism>
<dbReference type="Proteomes" id="UP000593560">
    <property type="component" value="Unassembled WGS sequence"/>
</dbReference>
<sequence>MAAGVTATGGAMYKQGDWILGFNQYLGVCSIFYTELWGILD</sequence>
<dbReference type="AlphaFoldDB" id="A0A7J9H636"/>
<gene>
    <name evidence="1" type="ORF">Gohar_004849</name>
</gene>
<name>A0A7J9H636_9ROSI</name>
<feature type="non-terminal residue" evidence="1">
    <location>
        <position position="41"/>
    </location>
</feature>
<reference evidence="1 2" key="1">
    <citation type="journal article" date="2019" name="Genome Biol. Evol.">
        <title>Insights into the evolution of the New World diploid cottons (Gossypium, subgenus Houzingenia) based on genome sequencing.</title>
        <authorList>
            <person name="Grover C.E."/>
            <person name="Arick M.A. 2nd"/>
            <person name="Thrash A."/>
            <person name="Conover J.L."/>
            <person name="Sanders W.S."/>
            <person name="Peterson D.G."/>
            <person name="Frelichowski J.E."/>
            <person name="Scheffler J.A."/>
            <person name="Scheffler B.E."/>
            <person name="Wendel J.F."/>
        </authorList>
    </citation>
    <scope>NUCLEOTIDE SEQUENCE [LARGE SCALE GENOMIC DNA]</scope>
    <source>
        <strain evidence="1">0</strain>
        <tissue evidence="1">Leaf</tissue>
    </source>
</reference>
<keyword evidence="2" id="KW-1185">Reference proteome</keyword>
<evidence type="ECO:0000313" key="2">
    <source>
        <dbReference type="Proteomes" id="UP000593560"/>
    </source>
</evidence>
<proteinExistence type="predicted"/>
<dbReference type="OrthoDB" id="10430751at2759"/>
<comment type="caution">
    <text evidence="1">The sequence shown here is derived from an EMBL/GenBank/DDBJ whole genome shotgun (WGS) entry which is preliminary data.</text>
</comment>
<dbReference type="EMBL" id="JABFAD010000008">
    <property type="protein sequence ID" value="MBA0805326.1"/>
    <property type="molecule type" value="Genomic_DNA"/>
</dbReference>
<accession>A0A7J9H636</accession>
<evidence type="ECO:0000313" key="1">
    <source>
        <dbReference type="EMBL" id="MBA0805326.1"/>
    </source>
</evidence>
<protein>
    <submittedName>
        <fullName evidence="1">Uncharacterized protein</fullName>
    </submittedName>
</protein>